<evidence type="ECO:0000313" key="3">
    <source>
        <dbReference type="Proteomes" id="UP001151760"/>
    </source>
</evidence>
<protein>
    <submittedName>
        <fullName evidence="2">Uncharacterized protein</fullName>
    </submittedName>
</protein>
<evidence type="ECO:0000256" key="1">
    <source>
        <dbReference type="SAM" id="Coils"/>
    </source>
</evidence>
<dbReference type="EMBL" id="BQNB010009956">
    <property type="protein sequence ID" value="GJS70770.1"/>
    <property type="molecule type" value="Genomic_DNA"/>
</dbReference>
<keyword evidence="1" id="KW-0175">Coiled coil</keyword>
<name>A0ABQ4XZB8_9ASTR</name>
<reference evidence="2" key="2">
    <citation type="submission" date="2022-01" db="EMBL/GenBank/DDBJ databases">
        <authorList>
            <person name="Yamashiro T."/>
            <person name="Shiraishi A."/>
            <person name="Satake H."/>
            <person name="Nakayama K."/>
        </authorList>
    </citation>
    <scope>NUCLEOTIDE SEQUENCE</scope>
</reference>
<proteinExistence type="predicted"/>
<reference evidence="2" key="1">
    <citation type="journal article" date="2022" name="Int. J. Mol. Sci.">
        <title>Draft Genome of Tanacetum Coccineum: Genomic Comparison of Closely Related Tanacetum-Family Plants.</title>
        <authorList>
            <person name="Yamashiro T."/>
            <person name="Shiraishi A."/>
            <person name="Nakayama K."/>
            <person name="Satake H."/>
        </authorList>
    </citation>
    <scope>NUCLEOTIDE SEQUENCE</scope>
</reference>
<gene>
    <name evidence="2" type="ORF">Tco_0703611</name>
</gene>
<evidence type="ECO:0000313" key="2">
    <source>
        <dbReference type="EMBL" id="GJS70770.1"/>
    </source>
</evidence>
<dbReference type="Proteomes" id="UP001151760">
    <property type="component" value="Unassembled WGS sequence"/>
</dbReference>
<comment type="caution">
    <text evidence="2">The sequence shown here is derived from an EMBL/GenBank/DDBJ whole genome shotgun (WGS) entry which is preliminary data.</text>
</comment>
<sequence>MPRTDFIEISSNESSPIQNHLTNASQPLNITNTNPSTTLDTTLALTTPPPTSIQTTLTLEPLMTPLASRALTFSTPPSSPLEPHPYLSSLNEIPPITTNPLPKVIYQGLSQTLPQPSPMNFEPTFPPINLSRSRLSARPEPFMTREEIHQELSQLHTLEQNIQEAIQNAQQVQESLIPPTSISTIQMPPPFYPFSTSTQIPPFRTSLPPSSIFSPLDQSFWIENPPRP</sequence>
<organism evidence="2 3">
    <name type="scientific">Tanacetum coccineum</name>
    <dbReference type="NCBI Taxonomy" id="301880"/>
    <lineage>
        <taxon>Eukaryota</taxon>
        <taxon>Viridiplantae</taxon>
        <taxon>Streptophyta</taxon>
        <taxon>Embryophyta</taxon>
        <taxon>Tracheophyta</taxon>
        <taxon>Spermatophyta</taxon>
        <taxon>Magnoliopsida</taxon>
        <taxon>eudicotyledons</taxon>
        <taxon>Gunneridae</taxon>
        <taxon>Pentapetalae</taxon>
        <taxon>asterids</taxon>
        <taxon>campanulids</taxon>
        <taxon>Asterales</taxon>
        <taxon>Asteraceae</taxon>
        <taxon>Asteroideae</taxon>
        <taxon>Anthemideae</taxon>
        <taxon>Anthemidinae</taxon>
        <taxon>Tanacetum</taxon>
    </lineage>
</organism>
<feature type="coiled-coil region" evidence="1">
    <location>
        <begin position="148"/>
        <end position="175"/>
    </location>
</feature>
<keyword evidence="3" id="KW-1185">Reference proteome</keyword>
<accession>A0ABQ4XZB8</accession>